<feature type="transmembrane region" description="Helical" evidence="1">
    <location>
        <begin position="83"/>
        <end position="102"/>
    </location>
</feature>
<dbReference type="AlphaFoldDB" id="A0A9X8RC81"/>
<name>A0A9X8RC81_9BACI</name>
<feature type="transmembrane region" description="Helical" evidence="1">
    <location>
        <begin position="55"/>
        <end position="74"/>
    </location>
</feature>
<keyword evidence="1" id="KW-0812">Transmembrane</keyword>
<feature type="transmembrane region" description="Helical" evidence="1">
    <location>
        <begin position="25"/>
        <end position="49"/>
    </location>
</feature>
<evidence type="ECO:0000256" key="1">
    <source>
        <dbReference type="SAM" id="Phobius"/>
    </source>
</evidence>
<evidence type="ECO:0000313" key="2">
    <source>
        <dbReference type="EMBL" id="SIR86281.1"/>
    </source>
</evidence>
<sequence length="104" mass="12211">MIFGKMSLWRSDITMKILKNRIKPLFIPALLLWVTAGIIHFVSTLYYGVYNDYRSMAYILIFIGLFLILIERYLLEKATKKELIGLGLTFLLSILSLLWVIYFL</sequence>
<gene>
    <name evidence="2" type="ORF">SAMN05878482_106246</name>
</gene>
<keyword evidence="1" id="KW-1133">Transmembrane helix</keyword>
<keyword evidence="1" id="KW-0472">Membrane</keyword>
<reference evidence="2 3" key="1">
    <citation type="submission" date="2017-01" db="EMBL/GenBank/DDBJ databases">
        <authorList>
            <person name="Varghese N."/>
            <person name="Submissions S."/>
        </authorList>
    </citation>
    <scope>NUCLEOTIDE SEQUENCE [LARGE SCALE GENOMIC DNA]</scope>
    <source>
        <strain evidence="2 3">RUG2-6</strain>
    </source>
</reference>
<comment type="caution">
    <text evidence="2">The sequence shown here is derived from an EMBL/GenBank/DDBJ whole genome shotgun (WGS) entry which is preliminary data.</text>
</comment>
<dbReference type="EMBL" id="FTMX01000006">
    <property type="protein sequence ID" value="SIR86281.1"/>
    <property type="molecule type" value="Genomic_DNA"/>
</dbReference>
<accession>A0A9X8RC81</accession>
<dbReference type="Proteomes" id="UP000185829">
    <property type="component" value="Unassembled WGS sequence"/>
</dbReference>
<protein>
    <submittedName>
        <fullName evidence="2">Uncharacterized protein</fullName>
    </submittedName>
</protein>
<proteinExistence type="predicted"/>
<organism evidence="2 3">
    <name type="scientific">Peribacillus simplex</name>
    <dbReference type="NCBI Taxonomy" id="1478"/>
    <lineage>
        <taxon>Bacteria</taxon>
        <taxon>Bacillati</taxon>
        <taxon>Bacillota</taxon>
        <taxon>Bacilli</taxon>
        <taxon>Bacillales</taxon>
        <taxon>Bacillaceae</taxon>
        <taxon>Peribacillus</taxon>
    </lineage>
</organism>
<evidence type="ECO:0000313" key="3">
    <source>
        <dbReference type="Proteomes" id="UP000185829"/>
    </source>
</evidence>